<evidence type="ECO:0000313" key="3">
    <source>
        <dbReference type="EMBL" id="CAL5972947.1"/>
    </source>
</evidence>
<evidence type="ECO:0000313" key="2">
    <source>
        <dbReference type="EMBL" id="CAI9932939.1"/>
    </source>
</evidence>
<dbReference type="Gene3D" id="2.160.20.110">
    <property type="match status" value="1"/>
</dbReference>
<protein>
    <submittedName>
        <fullName evidence="2">Uncharacterized protein</fullName>
    </submittedName>
</protein>
<comment type="caution">
    <text evidence="2">The sequence shown here is derived from an EMBL/GenBank/DDBJ whole genome shotgun (WGS) entry which is preliminary data.</text>
</comment>
<sequence length="896" mass="97861">MTKCINVVESISNISNLQSSCNYDYIQLLEQKIDNIEHLVTNNNIQTDIAKIENYIISNYSNTEFNLLINSSILDNRIYENITYIQNDLQLKLITADINLLSNTTVLDWRIFNNVSELQNTIQNLTLYFNNSLLQQTQIIEQQQNIINNLTQQITCTSQQGYSYINGSCVRVSCDILGQQSINGICQCTIINSIVQNGSCVCPTYSQVIGTACVCQSESAMQNGECVCKTAGAFLNNNICTCGVNGLNISNSCSCPSGASLVNGVCTCSNVNAYVSGYSCVCPTYSSLVGNTCTCPSNSNIENNICTCNQISGQTMNNGACQCITNNAFVDNGTCICGLNALNKSNICTCPTNSSLVNNICTCDKIIGQQIINGTCQCQFGQSVVNDSCYQTNYVINILNFECSMEIFTQQFDIKSITNSFSSQSTSYLFSASMIIENAFIDISDNVYTTTVYPLFQAQETYTNLKIQFGTQSLNSGSFIQSTSISMKINQMNIISRSGSQLYVQTDNQLNILTSTSTNTQISNFLINLSFVPSYGNITLVNNINGIFNVYGYQVLGSYISTMSVAMVGLNLYNATVTLNQASFRLDAFHVGNCSSYLFGFTKYNTIMISKFSVILGNNSNYQLLCSIQSSIPSTYRFGGIVAQSSDSIIHIDSVILDSYQHLSTNYVLYSGFLIGYIFSNTSCIQLSNMCLQQSMTSNYNLYYFGIIGGNEGNTSLQNASIIFQVQVSYVYCFGIIGYQQTFSLYSEVINLTISMSLNSTSGIYVGSIFGAEEGLKSSIQNTSVIGGKIISGSERVGGFIGQNQYTTMTIQNSTTSQTNISGIGNIGGFVGYCFSPLNIINSKIIIMRLQGQSIGIVIGYNTGIINFSSSISSSNYLNDILQSDCAILSNWQLGC</sequence>
<organism evidence="2">
    <name type="scientific">Hexamita inflata</name>
    <dbReference type="NCBI Taxonomy" id="28002"/>
    <lineage>
        <taxon>Eukaryota</taxon>
        <taxon>Metamonada</taxon>
        <taxon>Diplomonadida</taxon>
        <taxon>Hexamitidae</taxon>
        <taxon>Hexamitinae</taxon>
        <taxon>Hexamita</taxon>
    </lineage>
</organism>
<keyword evidence="1" id="KW-0175">Coiled coil</keyword>
<evidence type="ECO:0000313" key="4">
    <source>
        <dbReference type="Proteomes" id="UP001642409"/>
    </source>
</evidence>
<proteinExistence type="predicted"/>
<name>A0AA86P6P7_9EUKA</name>
<keyword evidence="4" id="KW-1185">Reference proteome</keyword>
<reference evidence="2" key="1">
    <citation type="submission" date="2023-06" db="EMBL/GenBank/DDBJ databases">
        <authorList>
            <person name="Kurt Z."/>
        </authorList>
    </citation>
    <scope>NUCLEOTIDE SEQUENCE</scope>
</reference>
<dbReference type="Proteomes" id="UP001642409">
    <property type="component" value="Unassembled WGS sequence"/>
</dbReference>
<reference evidence="3 4" key="2">
    <citation type="submission" date="2024-07" db="EMBL/GenBank/DDBJ databases">
        <authorList>
            <person name="Akdeniz Z."/>
        </authorList>
    </citation>
    <scope>NUCLEOTIDE SEQUENCE [LARGE SCALE GENOMIC DNA]</scope>
</reference>
<dbReference type="EMBL" id="CAXDID020000004">
    <property type="protein sequence ID" value="CAL5972947.1"/>
    <property type="molecule type" value="Genomic_DNA"/>
</dbReference>
<evidence type="ECO:0000256" key="1">
    <source>
        <dbReference type="SAM" id="Coils"/>
    </source>
</evidence>
<dbReference type="EMBL" id="CATOUU010000531">
    <property type="protein sequence ID" value="CAI9932939.1"/>
    <property type="molecule type" value="Genomic_DNA"/>
</dbReference>
<gene>
    <name evidence="2" type="ORF">HINF_LOCUS20584</name>
    <name evidence="3" type="ORF">HINF_LOCUS2130</name>
</gene>
<accession>A0AA86P6P7</accession>
<feature type="coiled-coil region" evidence="1">
    <location>
        <begin position="133"/>
        <end position="160"/>
    </location>
</feature>
<dbReference type="AlphaFoldDB" id="A0AA86P6P7"/>